<keyword evidence="3" id="KW-1185">Reference proteome</keyword>
<accession>A0AAE1JDW0</accession>
<dbReference type="GeneID" id="87915449"/>
<dbReference type="Proteomes" id="UP001273209">
    <property type="component" value="Unassembled WGS sequence"/>
</dbReference>
<feature type="signal peptide" evidence="1">
    <location>
        <begin position="1"/>
        <end position="19"/>
    </location>
</feature>
<evidence type="ECO:0000313" key="3">
    <source>
        <dbReference type="Proteomes" id="UP001273209"/>
    </source>
</evidence>
<dbReference type="EMBL" id="JAWRVG010000003">
    <property type="protein sequence ID" value="KAK4083808.1"/>
    <property type="molecule type" value="Genomic_DNA"/>
</dbReference>
<feature type="chain" id="PRO_5042059018" evidence="1">
    <location>
        <begin position="20"/>
        <end position="121"/>
    </location>
</feature>
<sequence length="121" mass="12037">MVSFTSIAILLGAGSLASAASCGGGGSFTVNNVNENFGSVTLQQRSARIFHQGNAQICIVNRAPNTVVTITGTQVNGAISSVLNQCCTNAGNCGGGQEKVTGSNGNVIDLSVQASGQNCSA</sequence>
<dbReference type="RefSeq" id="XP_062759809.1">
    <property type="nucleotide sequence ID" value="XM_062895544.1"/>
</dbReference>
<organism evidence="2 3">
    <name type="scientific">Trichoderma aggressivum f. europaeum</name>
    <dbReference type="NCBI Taxonomy" id="173218"/>
    <lineage>
        <taxon>Eukaryota</taxon>
        <taxon>Fungi</taxon>
        <taxon>Dikarya</taxon>
        <taxon>Ascomycota</taxon>
        <taxon>Pezizomycotina</taxon>
        <taxon>Sordariomycetes</taxon>
        <taxon>Hypocreomycetidae</taxon>
        <taxon>Hypocreales</taxon>
        <taxon>Hypocreaceae</taxon>
        <taxon>Trichoderma</taxon>
    </lineage>
</organism>
<reference evidence="2" key="1">
    <citation type="submission" date="2023-11" db="EMBL/GenBank/DDBJ databases">
        <title>The genome sequences of three competitors of mushroom-forming fungi.</title>
        <authorList>
            <person name="Beijen E."/>
            <person name="Ohm R.A."/>
        </authorList>
    </citation>
    <scope>NUCLEOTIDE SEQUENCE</scope>
    <source>
        <strain evidence="2">CBS 100526</strain>
    </source>
</reference>
<protein>
    <submittedName>
        <fullName evidence="2">Uncharacterized protein</fullName>
    </submittedName>
</protein>
<gene>
    <name evidence="2" type="ORF">Triagg1_1470</name>
</gene>
<evidence type="ECO:0000313" key="2">
    <source>
        <dbReference type="EMBL" id="KAK4083808.1"/>
    </source>
</evidence>
<dbReference type="AlphaFoldDB" id="A0AAE1JDW0"/>
<evidence type="ECO:0000256" key="1">
    <source>
        <dbReference type="SAM" id="SignalP"/>
    </source>
</evidence>
<comment type="caution">
    <text evidence="2">The sequence shown here is derived from an EMBL/GenBank/DDBJ whole genome shotgun (WGS) entry which is preliminary data.</text>
</comment>
<keyword evidence="1" id="KW-0732">Signal</keyword>
<proteinExistence type="predicted"/>
<name>A0AAE1JDW0_9HYPO</name>